<dbReference type="EMBL" id="JBIHMK010000050">
    <property type="protein sequence ID" value="MFH0249461.1"/>
    <property type="molecule type" value="Genomic_DNA"/>
</dbReference>
<organism evidence="2 3">
    <name type="scientific">Streptomyces chitinivorans</name>
    <dbReference type="NCBI Taxonomy" id="1257027"/>
    <lineage>
        <taxon>Bacteria</taxon>
        <taxon>Bacillati</taxon>
        <taxon>Actinomycetota</taxon>
        <taxon>Actinomycetes</taxon>
        <taxon>Kitasatosporales</taxon>
        <taxon>Streptomycetaceae</taxon>
        <taxon>Streptomyces</taxon>
    </lineage>
</organism>
<sequence length="124" mass="14320">MSGTQEEINKLRLQKLKLLDDHYKEVALLRVRLDEQIRQLNRKIAKAGDNDVNLPCLVRKTPGPELTVYHSADRPCGRVRDRRNFRLMPEPKAKDASPYVWLERCSACDWRDAADVHGNRLLGS</sequence>
<evidence type="ECO:0000313" key="3">
    <source>
        <dbReference type="Proteomes" id="UP001607069"/>
    </source>
</evidence>
<accession>A0ABW7HU80</accession>
<name>A0ABW7HU80_9ACTN</name>
<evidence type="ECO:0000256" key="1">
    <source>
        <dbReference type="SAM" id="Coils"/>
    </source>
</evidence>
<feature type="coiled-coil region" evidence="1">
    <location>
        <begin position="23"/>
        <end position="50"/>
    </location>
</feature>
<dbReference type="Proteomes" id="UP001607069">
    <property type="component" value="Unassembled WGS sequence"/>
</dbReference>
<reference evidence="2 3" key="1">
    <citation type="submission" date="2024-10" db="EMBL/GenBank/DDBJ databases">
        <authorList>
            <person name="Cho J.-C."/>
        </authorList>
    </citation>
    <scope>NUCLEOTIDE SEQUENCE [LARGE SCALE GENOMIC DNA]</scope>
    <source>
        <strain evidence="2 3">KCTC29696</strain>
    </source>
</reference>
<protein>
    <submittedName>
        <fullName evidence="2">Uncharacterized protein</fullName>
    </submittedName>
</protein>
<keyword evidence="1" id="KW-0175">Coiled coil</keyword>
<keyword evidence="3" id="KW-1185">Reference proteome</keyword>
<comment type="caution">
    <text evidence="2">The sequence shown here is derived from an EMBL/GenBank/DDBJ whole genome shotgun (WGS) entry which is preliminary data.</text>
</comment>
<evidence type="ECO:0000313" key="2">
    <source>
        <dbReference type="EMBL" id="MFH0249461.1"/>
    </source>
</evidence>
<proteinExistence type="predicted"/>
<gene>
    <name evidence="2" type="ORF">ACG5V6_14700</name>
</gene>
<dbReference type="RefSeq" id="WP_279949036.1">
    <property type="nucleotide sequence ID" value="NZ_BAABEN010000001.1"/>
</dbReference>